<sequence length="63" mass="7023">MACRVPSLLLATAVYAAGGPGWVAAAIMGVTLPLSWMAVLIANDRPPREKRRPSLLRRRRRRR</sequence>
<dbReference type="Proteomes" id="UP000006820">
    <property type="component" value="Plasmid pNF2"/>
</dbReference>
<dbReference type="HOGENOM" id="CLU_2881353_0_0_11"/>
<evidence type="ECO:0000313" key="3">
    <source>
        <dbReference type="Proteomes" id="UP000006820"/>
    </source>
</evidence>
<dbReference type="EMBL" id="AP006620">
    <property type="protein sequence ID" value="BAD60756.1"/>
    <property type="molecule type" value="Genomic_DNA"/>
</dbReference>
<evidence type="ECO:0000313" key="2">
    <source>
        <dbReference type="EMBL" id="BAD60756.1"/>
    </source>
</evidence>
<keyword evidence="2" id="KW-0614">Plasmid</keyword>
<protein>
    <recommendedName>
        <fullName evidence="4">DUF3099 domain-containing protein</fullName>
    </recommendedName>
</protein>
<dbReference type="KEGG" id="nfa:PNF2_687"/>
<reference evidence="2 3" key="1">
    <citation type="journal article" date="2004" name="Proc. Natl. Acad. Sci. U.S.A.">
        <title>The complete genomic sequence of Nocardia farcinica IFM 10152.</title>
        <authorList>
            <person name="Ishikawa J."/>
            <person name="Yamashita A."/>
            <person name="Mikami Y."/>
            <person name="Hoshino Y."/>
            <person name="Kurita H."/>
            <person name="Hotta K."/>
            <person name="Shiba T."/>
            <person name="Hattori M."/>
        </authorList>
    </citation>
    <scope>NUCLEOTIDE SEQUENCE [LARGE SCALE GENOMIC DNA]</scope>
    <source>
        <strain evidence="2 3">IFM 10152</strain>
        <plasmid evidence="3">Plasmid pNF2</plasmid>
    </source>
</reference>
<gene>
    <name evidence="2" type="ordered locus">PNF2_687</name>
</gene>
<keyword evidence="1" id="KW-1133">Transmembrane helix</keyword>
<dbReference type="Pfam" id="PF11298">
    <property type="entry name" value="DUF3099"/>
    <property type="match status" value="1"/>
</dbReference>
<keyword evidence="1" id="KW-0472">Membrane</keyword>
<geneLocation type="plasmid" evidence="2 3">
    <name>pNF2</name>
</geneLocation>
<feature type="transmembrane region" description="Helical" evidence="1">
    <location>
        <begin position="26"/>
        <end position="43"/>
    </location>
</feature>
<dbReference type="AlphaFoldDB" id="Q5YM35"/>
<accession>Q5YM35</accession>
<evidence type="ECO:0000256" key="1">
    <source>
        <dbReference type="SAM" id="Phobius"/>
    </source>
</evidence>
<evidence type="ECO:0008006" key="4">
    <source>
        <dbReference type="Google" id="ProtNLM"/>
    </source>
</evidence>
<dbReference type="InterPro" id="IPR021449">
    <property type="entry name" value="DUF3099"/>
</dbReference>
<keyword evidence="1" id="KW-0812">Transmembrane</keyword>
<organism evidence="2 3">
    <name type="scientific">Nocardia farcinica (strain IFM 10152)</name>
    <dbReference type="NCBI Taxonomy" id="247156"/>
    <lineage>
        <taxon>Bacteria</taxon>
        <taxon>Bacillati</taxon>
        <taxon>Actinomycetota</taxon>
        <taxon>Actinomycetes</taxon>
        <taxon>Mycobacteriales</taxon>
        <taxon>Nocardiaceae</taxon>
        <taxon>Nocardia</taxon>
    </lineage>
</organism>
<proteinExistence type="predicted"/>
<name>Q5YM35_NOCFA</name>
<keyword evidence="3" id="KW-1185">Reference proteome</keyword>